<evidence type="ECO:0000256" key="6">
    <source>
        <dbReference type="ARBA" id="ARBA00013482"/>
    </source>
</evidence>
<dbReference type="Pfam" id="PF10200">
    <property type="entry name" value="Ndufs5"/>
    <property type="match status" value="1"/>
</dbReference>
<dbReference type="GO" id="GO:0032981">
    <property type="term" value="P:mitochondrial respiratory chain complex I assembly"/>
    <property type="evidence" value="ECO:0007669"/>
    <property type="project" value="TreeGrafter"/>
</dbReference>
<gene>
    <name evidence="17" type="ORF">CYMTET_54095</name>
</gene>
<evidence type="ECO:0000256" key="9">
    <source>
        <dbReference type="ARBA" id="ARBA00022792"/>
    </source>
</evidence>
<keyword evidence="8" id="KW-0679">Respiratory chain</keyword>
<evidence type="ECO:0000256" key="13">
    <source>
        <dbReference type="ARBA" id="ARBA00023157"/>
    </source>
</evidence>
<keyword evidence="12" id="KW-0472">Membrane</keyword>
<evidence type="ECO:0000256" key="12">
    <source>
        <dbReference type="ARBA" id="ARBA00023136"/>
    </source>
</evidence>
<comment type="caution">
    <text evidence="17">The sequence shown here is derived from an EMBL/GenBank/DDBJ whole genome shotgun (WGS) entry which is preliminary data.</text>
</comment>
<dbReference type="PROSITE" id="PS51808">
    <property type="entry name" value="CHCH"/>
    <property type="match status" value="1"/>
</dbReference>
<evidence type="ECO:0000256" key="11">
    <source>
        <dbReference type="ARBA" id="ARBA00023128"/>
    </source>
</evidence>
<evidence type="ECO:0000313" key="17">
    <source>
        <dbReference type="EMBL" id="KAK3235722.1"/>
    </source>
</evidence>
<keyword evidence="9" id="KW-0999">Mitochondrion inner membrane</keyword>
<evidence type="ECO:0000256" key="8">
    <source>
        <dbReference type="ARBA" id="ARBA00022660"/>
    </source>
</evidence>
<comment type="function">
    <text evidence="1">Accessory subunit of the mitochondrial membrane respiratory chain NADH dehydrogenase (Complex I), that is believed not to be involved in catalysis. Complex I functions in the transfer of electrons from NADH to the respiratory chain. The immediate electron acceptor for the enzyme is believed to be ubiquinone.</text>
</comment>
<protein>
    <recommendedName>
        <fullName evidence="6">NADH dehydrogenase [ubiquinone] iron-sulfur protein 5</fullName>
    </recommendedName>
    <alternativeName>
        <fullName evidence="14">Complex I-15 kDa</fullName>
    </alternativeName>
    <alternativeName>
        <fullName evidence="15">NADH-ubiquinone oxidoreductase 15 kDa subunit</fullName>
    </alternativeName>
</protein>
<dbReference type="InterPro" id="IPR019342">
    <property type="entry name" value="NADH_UbQ_OxRdtase_FeS-su5"/>
</dbReference>
<accession>A0AAE0BHG5</accession>
<evidence type="ECO:0000256" key="2">
    <source>
        <dbReference type="ARBA" id="ARBA00004569"/>
    </source>
</evidence>
<dbReference type="PANTHER" id="PTHR15224:SF1">
    <property type="entry name" value="NADH DEHYDROGENASE [UBIQUINONE] IRON-SULFUR PROTEIN 5"/>
    <property type="match status" value="1"/>
</dbReference>
<keyword evidence="11" id="KW-0496">Mitochondrion</keyword>
<comment type="subcellular location">
    <subcellularLocation>
        <location evidence="3">Mitochondrion inner membrane</location>
        <topology evidence="3">Peripheral membrane protein</topology>
    </subcellularLocation>
    <subcellularLocation>
        <location evidence="2">Mitochondrion intermembrane space</location>
    </subcellularLocation>
</comment>
<proteinExistence type="inferred from homology"/>
<keyword evidence="7" id="KW-0813">Transport</keyword>
<feature type="disulfide bond" evidence="16">
    <location>
        <begin position="15"/>
        <end position="45"/>
    </location>
</feature>
<evidence type="ECO:0000256" key="14">
    <source>
        <dbReference type="ARBA" id="ARBA00031222"/>
    </source>
</evidence>
<dbReference type="Proteomes" id="UP001190700">
    <property type="component" value="Unassembled WGS sequence"/>
</dbReference>
<dbReference type="EMBL" id="LGRX02035233">
    <property type="protein sequence ID" value="KAK3235722.1"/>
    <property type="molecule type" value="Genomic_DNA"/>
</dbReference>
<dbReference type="GO" id="GO:0005743">
    <property type="term" value="C:mitochondrial inner membrane"/>
    <property type="evidence" value="ECO:0007669"/>
    <property type="project" value="UniProtKB-SubCell"/>
</dbReference>
<dbReference type="GO" id="GO:0005758">
    <property type="term" value="C:mitochondrial intermembrane space"/>
    <property type="evidence" value="ECO:0007669"/>
    <property type="project" value="UniProtKB-SubCell"/>
</dbReference>
<evidence type="ECO:0000256" key="15">
    <source>
        <dbReference type="ARBA" id="ARBA00032739"/>
    </source>
</evidence>
<organism evidence="17 18">
    <name type="scientific">Cymbomonas tetramitiformis</name>
    <dbReference type="NCBI Taxonomy" id="36881"/>
    <lineage>
        <taxon>Eukaryota</taxon>
        <taxon>Viridiplantae</taxon>
        <taxon>Chlorophyta</taxon>
        <taxon>Pyramimonadophyceae</taxon>
        <taxon>Pyramimonadales</taxon>
        <taxon>Pyramimonadaceae</taxon>
        <taxon>Cymbomonas</taxon>
    </lineage>
</organism>
<evidence type="ECO:0000256" key="5">
    <source>
        <dbReference type="ARBA" id="ARBA00011261"/>
    </source>
</evidence>
<evidence type="ECO:0000256" key="4">
    <source>
        <dbReference type="ARBA" id="ARBA00007372"/>
    </source>
</evidence>
<dbReference type="AlphaFoldDB" id="A0AAE0BHG5"/>
<dbReference type="PANTHER" id="PTHR15224">
    <property type="entry name" value="NADH DEHYDROGENASE [UBIQUINONE] IRON-SULFUR PROTEIN 5"/>
    <property type="match status" value="1"/>
</dbReference>
<evidence type="ECO:0000313" key="18">
    <source>
        <dbReference type="Proteomes" id="UP001190700"/>
    </source>
</evidence>
<name>A0AAE0BHG5_9CHLO</name>
<keyword evidence="13 16" id="KW-1015">Disulfide bond</keyword>
<evidence type="ECO:0000256" key="7">
    <source>
        <dbReference type="ARBA" id="ARBA00022448"/>
    </source>
</evidence>
<reference evidence="17 18" key="1">
    <citation type="journal article" date="2015" name="Genome Biol. Evol.">
        <title>Comparative Genomics of a Bacterivorous Green Alga Reveals Evolutionary Causalities and Consequences of Phago-Mixotrophic Mode of Nutrition.</title>
        <authorList>
            <person name="Burns J.A."/>
            <person name="Paasch A."/>
            <person name="Narechania A."/>
            <person name="Kim E."/>
        </authorList>
    </citation>
    <scope>NUCLEOTIDE SEQUENCE [LARGE SCALE GENOMIC DNA]</scope>
    <source>
        <strain evidence="17 18">PLY_AMNH</strain>
    </source>
</reference>
<evidence type="ECO:0000256" key="3">
    <source>
        <dbReference type="ARBA" id="ARBA00004637"/>
    </source>
</evidence>
<dbReference type="CDD" id="cd24141">
    <property type="entry name" value="NDUFS5-like"/>
    <property type="match status" value="1"/>
</dbReference>
<evidence type="ECO:0000256" key="10">
    <source>
        <dbReference type="ARBA" id="ARBA00022982"/>
    </source>
</evidence>
<evidence type="ECO:0000256" key="16">
    <source>
        <dbReference type="PIRSR" id="PIRSR619342-50"/>
    </source>
</evidence>
<sequence>MASGFGCRGGVQGRCYSTWMDFSECMSTTDNPKLCAEKREDYFECLHHRKEITRINAVTQQRIVEMQKTKTALDAKFEDIWNKNQLVNEQFKTAAFFLEFGYVFVYDTCW</sequence>
<keyword evidence="18" id="KW-1185">Reference proteome</keyword>
<comment type="similarity">
    <text evidence="4">Belongs to the complex I NDUFS5 subunit family.</text>
</comment>
<comment type="subunit">
    <text evidence="5">Mammalian complex I is composed of 45 different subunits. This is a component of the iron-sulfur (IP) fragment of the enzyme.</text>
</comment>
<feature type="disulfide bond" evidence="16">
    <location>
        <begin position="25"/>
        <end position="35"/>
    </location>
</feature>
<evidence type="ECO:0000256" key="1">
    <source>
        <dbReference type="ARBA" id="ARBA00003195"/>
    </source>
</evidence>
<keyword evidence="10" id="KW-0249">Electron transport</keyword>